<dbReference type="GO" id="GO:0015369">
    <property type="term" value="F:calcium:proton antiporter activity"/>
    <property type="evidence" value="ECO:0007669"/>
    <property type="project" value="TreeGrafter"/>
</dbReference>
<evidence type="ECO:0000256" key="9">
    <source>
        <dbReference type="ARBA" id="ARBA00022737"/>
    </source>
</evidence>
<dbReference type="PROSITE" id="PS50222">
    <property type="entry name" value="EF_HAND_2"/>
    <property type="match status" value="1"/>
</dbReference>
<feature type="domain" description="EF-hand" evidence="19">
    <location>
        <begin position="304"/>
        <end position="339"/>
    </location>
</feature>
<evidence type="ECO:0000256" key="11">
    <source>
        <dbReference type="ARBA" id="ARBA00022989"/>
    </source>
</evidence>
<keyword evidence="6" id="KW-0109">Calcium transport</keyword>
<dbReference type="GO" id="GO:0005774">
    <property type="term" value="C:vacuolar membrane"/>
    <property type="evidence" value="ECO:0007669"/>
    <property type="project" value="UniProtKB-ARBA"/>
</dbReference>
<dbReference type="InterPro" id="IPR004713">
    <property type="entry name" value="CaH_exchang"/>
</dbReference>
<keyword evidence="14" id="KW-0406">Ion transport</keyword>
<evidence type="ECO:0000256" key="14">
    <source>
        <dbReference type="ARBA" id="ARBA00023065"/>
    </source>
</evidence>
<organism evidence="20 21">
    <name type="scientific">Taxus chinensis</name>
    <name type="common">Chinese yew</name>
    <name type="synonym">Taxus wallichiana var. chinensis</name>
    <dbReference type="NCBI Taxonomy" id="29808"/>
    <lineage>
        <taxon>Eukaryota</taxon>
        <taxon>Viridiplantae</taxon>
        <taxon>Streptophyta</taxon>
        <taxon>Embryophyta</taxon>
        <taxon>Tracheophyta</taxon>
        <taxon>Spermatophyta</taxon>
        <taxon>Pinopsida</taxon>
        <taxon>Pinidae</taxon>
        <taxon>Conifers II</taxon>
        <taxon>Cupressales</taxon>
        <taxon>Taxaceae</taxon>
        <taxon>Taxus</taxon>
    </lineage>
</organism>
<feature type="signal peptide" evidence="18">
    <location>
        <begin position="1"/>
        <end position="19"/>
    </location>
</feature>
<keyword evidence="18" id="KW-0732">Signal</keyword>
<reference evidence="20 21" key="1">
    <citation type="journal article" date="2021" name="Nat. Plants">
        <title>The Taxus genome provides insights into paclitaxel biosynthesis.</title>
        <authorList>
            <person name="Xiong X."/>
            <person name="Gou J."/>
            <person name="Liao Q."/>
            <person name="Li Y."/>
            <person name="Zhou Q."/>
            <person name="Bi G."/>
            <person name="Li C."/>
            <person name="Du R."/>
            <person name="Wang X."/>
            <person name="Sun T."/>
            <person name="Guo L."/>
            <person name="Liang H."/>
            <person name="Lu P."/>
            <person name="Wu Y."/>
            <person name="Zhang Z."/>
            <person name="Ro D.K."/>
            <person name="Shang Y."/>
            <person name="Huang S."/>
            <person name="Yan J."/>
        </authorList>
    </citation>
    <scope>NUCLEOTIDE SEQUENCE [LARGE SCALE GENOMIC DNA]</scope>
    <source>
        <strain evidence="20">Ta-2019</strain>
    </source>
</reference>
<feature type="chain" id="PRO_5041300950" description="EF-hand domain-containing protein" evidence="18">
    <location>
        <begin position="20"/>
        <end position="580"/>
    </location>
</feature>
<dbReference type="CDD" id="cd00051">
    <property type="entry name" value="EFh"/>
    <property type="match status" value="1"/>
</dbReference>
<feature type="transmembrane region" description="Helical" evidence="17">
    <location>
        <begin position="423"/>
        <end position="442"/>
    </location>
</feature>
<feature type="transmembrane region" description="Helical" evidence="17">
    <location>
        <begin position="462"/>
        <end position="484"/>
    </location>
</feature>
<dbReference type="InterPro" id="IPR004837">
    <property type="entry name" value="NaCa_Exmemb"/>
</dbReference>
<protein>
    <recommendedName>
        <fullName evidence="19">EF-hand domain-containing protein</fullName>
    </recommendedName>
</protein>
<feature type="transmembrane region" description="Helical" evidence="17">
    <location>
        <begin position="558"/>
        <end position="579"/>
    </location>
</feature>
<dbReference type="GO" id="GO:0006874">
    <property type="term" value="P:intracellular calcium ion homeostasis"/>
    <property type="evidence" value="ECO:0007669"/>
    <property type="project" value="TreeGrafter"/>
</dbReference>
<dbReference type="PANTHER" id="PTHR31503:SF36">
    <property type="entry name" value="SODIUM_CALCIUM EXCHANGER MEMBRANE REGION DOMAIN-CONTAINING PROTEIN"/>
    <property type="match status" value="1"/>
</dbReference>
<evidence type="ECO:0000259" key="19">
    <source>
        <dbReference type="PROSITE" id="PS50222"/>
    </source>
</evidence>
<evidence type="ECO:0000256" key="15">
    <source>
        <dbReference type="ARBA" id="ARBA00023136"/>
    </source>
</evidence>
<dbReference type="Gene3D" id="1.10.238.10">
    <property type="entry name" value="EF-hand"/>
    <property type="match status" value="1"/>
</dbReference>
<feature type="transmembrane region" description="Helical" evidence="17">
    <location>
        <begin position="243"/>
        <end position="262"/>
    </location>
</feature>
<dbReference type="InterPro" id="IPR011992">
    <property type="entry name" value="EF-hand-dom_pair"/>
</dbReference>
<feature type="transmembrane region" description="Helical" evidence="17">
    <location>
        <begin position="152"/>
        <end position="173"/>
    </location>
</feature>
<evidence type="ECO:0000256" key="4">
    <source>
        <dbReference type="ARBA" id="ARBA00022449"/>
    </source>
</evidence>
<keyword evidence="12" id="KW-0346">Stress response</keyword>
<dbReference type="GO" id="GO:0005886">
    <property type="term" value="C:plasma membrane"/>
    <property type="evidence" value="ECO:0007669"/>
    <property type="project" value="UniProtKB-SubCell"/>
</dbReference>
<comment type="caution">
    <text evidence="20">The sequence shown here is derived from an EMBL/GenBank/DDBJ whole genome shotgun (WGS) entry which is preliminary data.</text>
</comment>
<dbReference type="FunFam" id="1.20.1420.30:FF:000019">
    <property type="entry name" value="Sodium/calcium exchanger NCL2"/>
    <property type="match status" value="1"/>
</dbReference>
<keyword evidence="13" id="KW-0915">Sodium</keyword>
<keyword evidence="7 17" id="KW-0812">Transmembrane</keyword>
<dbReference type="OMA" id="TCIKAIL"/>
<evidence type="ECO:0000256" key="16">
    <source>
        <dbReference type="ARBA" id="ARBA00023201"/>
    </source>
</evidence>
<keyword evidence="10" id="KW-0106">Calcium</keyword>
<keyword evidence="5" id="KW-1003">Cell membrane</keyword>
<dbReference type="SUPFAM" id="SSF47473">
    <property type="entry name" value="EF-hand"/>
    <property type="match status" value="1"/>
</dbReference>
<keyword evidence="3" id="KW-0813">Transport</keyword>
<keyword evidence="8" id="KW-0479">Metal-binding</keyword>
<evidence type="ECO:0000256" key="6">
    <source>
        <dbReference type="ARBA" id="ARBA00022568"/>
    </source>
</evidence>
<dbReference type="SMART" id="SM00054">
    <property type="entry name" value="EFh"/>
    <property type="match status" value="2"/>
</dbReference>
<evidence type="ECO:0000313" key="20">
    <source>
        <dbReference type="EMBL" id="KAH9305488.1"/>
    </source>
</evidence>
<gene>
    <name evidence="20" type="ORF">KI387_009892</name>
</gene>
<keyword evidence="21" id="KW-1185">Reference proteome</keyword>
<evidence type="ECO:0000256" key="7">
    <source>
        <dbReference type="ARBA" id="ARBA00022692"/>
    </source>
</evidence>
<feature type="transmembrane region" description="Helical" evidence="17">
    <location>
        <begin position="111"/>
        <end position="132"/>
    </location>
</feature>
<name>A0AA38FKW5_TAXCH</name>
<feature type="transmembrane region" description="Helical" evidence="17">
    <location>
        <begin position="531"/>
        <end position="551"/>
    </location>
</feature>
<evidence type="ECO:0000256" key="18">
    <source>
        <dbReference type="SAM" id="SignalP"/>
    </source>
</evidence>
<accession>A0AA38FKW5</accession>
<dbReference type="InterPro" id="IPR002048">
    <property type="entry name" value="EF_hand_dom"/>
</dbReference>
<comment type="subcellular location">
    <subcellularLocation>
        <location evidence="1">Cell membrane</location>
        <topology evidence="1">Multi-pass membrane protein</topology>
    </subcellularLocation>
</comment>
<dbReference type="GO" id="GO:0005509">
    <property type="term" value="F:calcium ion binding"/>
    <property type="evidence" value="ECO:0007669"/>
    <property type="project" value="InterPro"/>
</dbReference>
<feature type="transmembrane region" description="Helical" evidence="17">
    <location>
        <begin position="217"/>
        <end position="237"/>
    </location>
</feature>
<dbReference type="InterPro" id="IPR044880">
    <property type="entry name" value="NCX_ion-bd_dom_sf"/>
</dbReference>
<evidence type="ECO:0000256" key="1">
    <source>
        <dbReference type="ARBA" id="ARBA00004651"/>
    </source>
</evidence>
<keyword evidence="11 17" id="KW-1133">Transmembrane helix</keyword>
<evidence type="ECO:0000256" key="12">
    <source>
        <dbReference type="ARBA" id="ARBA00023016"/>
    </source>
</evidence>
<dbReference type="Proteomes" id="UP000824469">
    <property type="component" value="Unassembled WGS sequence"/>
</dbReference>
<dbReference type="Pfam" id="PF01699">
    <property type="entry name" value="Na_Ca_ex"/>
    <property type="match status" value="1"/>
</dbReference>
<feature type="transmembrane region" description="Helical" evidence="17">
    <location>
        <begin position="496"/>
        <end position="519"/>
    </location>
</feature>
<evidence type="ECO:0000256" key="3">
    <source>
        <dbReference type="ARBA" id="ARBA00022448"/>
    </source>
</evidence>
<dbReference type="EMBL" id="JAHRHJ020000008">
    <property type="protein sequence ID" value="KAH9305488.1"/>
    <property type="molecule type" value="Genomic_DNA"/>
</dbReference>
<dbReference type="Pfam" id="PF13499">
    <property type="entry name" value="EF-hand_7"/>
    <property type="match status" value="1"/>
</dbReference>
<comment type="similarity">
    <text evidence="2">Belongs to the Ca(2+):cation antiporter (CaCA) (TC 2.A.19) family.</text>
</comment>
<keyword evidence="4" id="KW-0050">Antiport</keyword>
<keyword evidence="16" id="KW-0739">Sodium transport</keyword>
<evidence type="ECO:0000313" key="21">
    <source>
        <dbReference type="Proteomes" id="UP000824469"/>
    </source>
</evidence>
<dbReference type="AlphaFoldDB" id="A0AA38FKW5"/>
<evidence type="ECO:0000256" key="8">
    <source>
        <dbReference type="ARBA" id="ARBA00022723"/>
    </source>
</evidence>
<evidence type="ECO:0000256" key="10">
    <source>
        <dbReference type="ARBA" id="ARBA00022837"/>
    </source>
</evidence>
<dbReference type="PROSITE" id="PS00018">
    <property type="entry name" value="EF_HAND_1"/>
    <property type="match status" value="2"/>
</dbReference>
<feature type="transmembrane region" description="Helical" evidence="17">
    <location>
        <begin position="84"/>
        <end position="104"/>
    </location>
</feature>
<sequence length="580" mass="63159">MVAMKLLLIALLILQCGLARSAGQNRFILQGPKFNKGLVSDGINESHLMDWPKMFLTDLESVESISSSGECEQTYGFLPCTKTVVGNLFLLGVYGFLMFKAAAFLSDGSELLLSVMGPGIVGGLFLPVLGALPDTLLIFVSGISGSKETAQQQVLIGMGLLAGSTVMLLTALWGSCIVVGKCDLNEASEAIDSQDTKGLSLYGSGVTVDESTRKSSWIMVATIFPFIIAQIPLIFNLKSGKHASVLVACIVALLSLLGYCVFQIMQPWVQRRRFAFLKHRHIISSILAMHHKRYGGLVKDNGEPDDNVIHKVFKELDADEDGFLTKGELRGLIVGLEINAVEDEIAATVDRVMTDLDVNPDGKLTKDEFTNGMCKWIEIATRTVGPSNQDSIVPNFHRKSKEELDALMDNDEESATVENKFKVYLKAVLLLLGGAVIAGVFADPLVDAVDNFSDATNIPSFFISFIAMPFATNSSEAISALIFASRKRKRTASLTFSEIYGAVTMNNTLCLGVFLAIVYVRGLDWNFSAEVLVILVVIIVTGLMGSIYTTFKLWISSIGFLMYPLSLVIVYVLDFVLGWS</sequence>
<dbReference type="Gene3D" id="1.20.1420.30">
    <property type="entry name" value="NCX, central ion-binding region"/>
    <property type="match status" value="1"/>
</dbReference>
<evidence type="ECO:0000256" key="5">
    <source>
        <dbReference type="ARBA" id="ARBA00022475"/>
    </source>
</evidence>
<keyword evidence="15 17" id="KW-0472">Membrane</keyword>
<proteinExistence type="inferred from homology"/>
<evidence type="ECO:0000256" key="13">
    <source>
        <dbReference type="ARBA" id="ARBA00023053"/>
    </source>
</evidence>
<evidence type="ECO:0000256" key="17">
    <source>
        <dbReference type="SAM" id="Phobius"/>
    </source>
</evidence>
<evidence type="ECO:0000256" key="2">
    <source>
        <dbReference type="ARBA" id="ARBA00008170"/>
    </source>
</evidence>
<dbReference type="GO" id="GO:0006814">
    <property type="term" value="P:sodium ion transport"/>
    <property type="evidence" value="ECO:0007669"/>
    <property type="project" value="UniProtKB-KW"/>
</dbReference>
<dbReference type="InterPro" id="IPR018247">
    <property type="entry name" value="EF_Hand_1_Ca_BS"/>
</dbReference>
<dbReference type="PANTHER" id="PTHR31503">
    <property type="entry name" value="VACUOLAR CALCIUM ION TRANSPORTER"/>
    <property type="match status" value="1"/>
</dbReference>
<keyword evidence="9" id="KW-0677">Repeat</keyword>